<feature type="region of interest" description="Disordered" evidence="1">
    <location>
        <begin position="139"/>
        <end position="168"/>
    </location>
</feature>
<keyword evidence="3" id="KW-1185">Reference proteome</keyword>
<feature type="compositionally biased region" description="Low complexity" evidence="1">
    <location>
        <begin position="473"/>
        <end position="492"/>
    </location>
</feature>
<sequence length="664" mass="76314">MLPELPSVINLWMKPSNGLNWKRYRLRAQTSTSVRLLKMAANVKYYKPSVPKGLTKKVPLSKLSSMVRRIFEECDDINHRLYRALLWEQAPGEAVEEICSGFDERMCKDGYTYYLEFHSTPVDNCLPLYPVLRADREYTDNLSDKPPEQNNKTGEFDLGLPEIPNHKPTLNREQLESQLENLSLEDNDEDAHSLTLEEGEVKVLVRGDFFEENLDFTCDTRIPIKFKMQHVHNNKVQVHRDPNCQVVGSAYVFDRVSGIPVLLNLSKKIKFKAGETYRLFYEQASRFDTIPKEKQVFNYRLLTTPAFDSSPPLDPSPTQNPTEFFNLGLAEGKEEVQLKVYGNFFDTWRTHVAAGGFIRQNLQQVHNRGIEEFRTPNCFVVGTVFFIGKFNNRQSLSLTGKNPQFKAGTRYEFHFEERDTRFDIPGGIALNFRWTDSKPTFYHENPARATAKRESPAPPSNSKPKHYNGPSLNSQSANDQPSSQAPSSSQSSRPVLLPTSKSPTFSSSQQEYDNYEDDDCYDENYYNEDNYKETDDDQGNRFFRSFKTHITIITAYEDTKTYQVKVRTPFTVKGLACQCAKIRRLWNVGKYFDTLVYNGNGERVNQNAKLQPGGEYSIVYAVANKLDGPFIFPFFAAHLKTVQEQILKSEIYEIKKSDPMTTTI</sequence>
<dbReference type="AlphaFoldDB" id="A0A4U5M324"/>
<proteinExistence type="predicted"/>
<accession>A0A4U5M324</accession>
<organism evidence="2 3">
    <name type="scientific">Steinernema carpocapsae</name>
    <name type="common">Entomopathogenic nematode</name>
    <dbReference type="NCBI Taxonomy" id="34508"/>
    <lineage>
        <taxon>Eukaryota</taxon>
        <taxon>Metazoa</taxon>
        <taxon>Ecdysozoa</taxon>
        <taxon>Nematoda</taxon>
        <taxon>Chromadorea</taxon>
        <taxon>Rhabditida</taxon>
        <taxon>Tylenchina</taxon>
        <taxon>Panagrolaimomorpha</taxon>
        <taxon>Strongyloidoidea</taxon>
        <taxon>Steinernematidae</taxon>
        <taxon>Steinernema</taxon>
    </lineage>
</organism>
<reference evidence="2 3" key="1">
    <citation type="journal article" date="2015" name="Genome Biol.">
        <title>Comparative genomics of Steinernema reveals deeply conserved gene regulatory networks.</title>
        <authorList>
            <person name="Dillman A.R."/>
            <person name="Macchietto M."/>
            <person name="Porter C.F."/>
            <person name="Rogers A."/>
            <person name="Williams B."/>
            <person name="Antoshechkin I."/>
            <person name="Lee M.M."/>
            <person name="Goodwin Z."/>
            <person name="Lu X."/>
            <person name="Lewis E.E."/>
            <person name="Goodrich-Blair H."/>
            <person name="Stock S.P."/>
            <person name="Adams B.J."/>
            <person name="Sternberg P.W."/>
            <person name="Mortazavi A."/>
        </authorList>
    </citation>
    <scope>NUCLEOTIDE SEQUENCE [LARGE SCALE GENOMIC DNA]</scope>
    <source>
        <strain evidence="2 3">ALL</strain>
    </source>
</reference>
<feature type="region of interest" description="Disordered" evidence="1">
    <location>
        <begin position="446"/>
        <end position="538"/>
    </location>
</feature>
<evidence type="ECO:0000256" key="1">
    <source>
        <dbReference type="SAM" id="MobiDB-lite"/>
    </source>
</evidence>
<reference evidence="2 3" key="2">
    <citation type="journal article" date="2019" name="G3 (Bethesda)">
        <title>Hybrid Assembly of the Genome of the Entomopathogenic Nematode Steinernema carpocapsae Identifies the X-Chromosome.</title>
        <authorList>
            <person name="Serra L."/>
            <person name="Macchietto M."/>
            <person name="Macias-Munoz A."/>
            <person name="McGill C.J."/>
            <person name="Rodriguez I.M."/>
            <person name="Rodriguez B."/>
            <person name="Murad R."/>
            <person name="Mortazavi A."/>
        </authorList>
    </citation>
    <scope>NUCLEOTIDE SEQUENCE [LARGE SCALE GENOMIC DNA]</scope>
    <source>
        <strain evidence="2 3">ALL</strain>
    </source>
</reference>
<protein>
    <submittedName>
        <fullName evidence="2">Uncharacterized protein</fullName>
    </submittedName>
</protein>
<evidence type="ECO:0000313" key="2">
    <source>
        <dbReference type="EMBL" id="TKR63144.1"/>
    </source>
</evidence>
<dbReference type="EMBL" id="AZBU02000010">
    <property type="protein sequence ID" value="TKR63144.1"/>
    <property type="molecule type" value="Genomic_DNA"/>
</dbReference>
<dbReference type="Proteomes" id="UP000298663">
    <property type="component" value="Unassembled WGS sequence"/>
</dbReference>
<gene>
    <name evidence="2" type="ORF">L596_027012</name>
</gene>
<comment type="caution">
    <text evidence="2">The sequence shown here is derived from an EMBL/GenBank/DDBJ whole genome shotgun (WGS) entry which is preliminary data.</text>
</comment>
<feature type="compositionally biased region" description="Polar residues" evidence="1">
    <location>
        <begin position="499"/>
        <end position="510"/>
    </location>
</feature>
<name>A0A4U5M324_STECR</name>
<feature type="compositionally biased region" description="Acidic residues" evidence="1">
    <location>
        <begin position="513"/>
        <end position="526"/>
    </location>
</feature>
<evidence type="ECO:0000313" key="3">
    <source>
        <dbReference type="Proteomes" id="UP000298663"/>
    </source>
</evidence>